<sequence>MVIRPLVAGEENLFESMPDPLPQIRKMSYADGLELGGFRPSHTWVALRDGVVLARAAWVQPPGAVGEPWLERFDLAAEPALGADLLRAAHEALGGPKIYYAALPPYWRRVPQARAVVEPPMEAARLAGLVEGDERHRCTWAGTPLPEPSGRYTFRPAAGADEINDLVGKVAEPTLLTGSETALAVAGISLATDPQPWMGNGPSGWRIVLRHGEPVGLAGTSGDACFPQITYLGLFDEGALGDTLIDAVNALTAGGAREVVADVDGHRVAATAELERTGFRRLRSRIAFTPPSAG</sequence>
<evidence type="ECO:0000313" key="1">
    <source>
        <dbReference type="EMBL" id="GIM80865.1"/>
    </source>
</evidence>
<reference evidence="1" key="1">
    <citation type="submission" date="2021-03" db="EMBL/GenBank/DDBJ databases">
        <title>Whole genome shotgun sequence of Actinoplanes consettensis NBRC 14913.</title>
        <authorList>
            <person name="Komaki H."/>
            <person name="Tamura T."/>
        </authorList>
    </citation>
    <scope>NUCLEOTIDE SEQUENCE</scope>
    <source>
        <strain evidence="1">NBRC 14913</strain>
    </source>
</reference>
<accession>A0A919SY14</accession>
<protein>
    <submittedName>
        <fullName evidence="1">N-acetyltransferase</fullName>
    </submittedName>
</protein>
<gene>
    <name evidence="1" type="ORF">Aco04nite_73230</name>
</gene>
<organism evidence="1 2">
    <name type="scientific">Winogradskya consettensis</name>
    <dbReference type="NCBI Taxonomy" id="113560"/>
    <lineage>
        <taxon>Bacteria</taxon>
        <taxon>Bacillati</taxon>
        <taxon>Actinomycetota</taxon>
        <taxon>Actinomycetes</taxon>
        <taxon>Micromonosporales</taxon>
        <taxon>Micromonosporaceae</taxon>
        <taxon>Winogradskya</taxon>
    </lineage>
</organism>
<proteinExistence type="predicted"/>
<name>A0A919SY14_9ACTN</name>
<keyword evidence="2" id="KW-1185">Reference proteome</keyword>
<dbReference type="EMBL" id="BOQP01000044">
    <property type="protein sequence ID" value="GIM80865.1"/>
    <property type="molecule type" value="Genomic_DNA"/>
</dbReference>
<evidence type="ECO:0000313" key="2">
    <source>
        <dbReference type="Proteomes" id="UP000680865"/>
    </source>
</evidence>
<comment type="caution">
    <text evidence="1">The sequence shown here is derived from an EMBL/GenBank/DDBJ whole genome shotgun (WGS) entry which is preliminary data.</text>
</comment>
<dbReference type="Proteomes" id="UP000680865">
    <property type="component" value="Unassembled WGS sequence"/>
</dbReference>
<dbReference type="AlphaFoldDB" id="A0A919SY14"/>